<keyword evidence="9 10" id="KW-0472">Membrane</keyword>
<evidence type="ECO:0000256" key="2">
    <source>
        <dbReference type="ARBA" id="ARBA00006024"/>
    </source>
</evidence>
<protein>
    <submittedName>
        <fullName evidence="13">Cu2+-exporting ATPase</fullName>
    </submittedName>
</protein>
<keyword evidence="8 10" id="KW-1133">Transmembrane helix</keyword>
<keyword evidence="14" id="KW-1185">Reference proteome</keyword>
<dbReference type="InterPro" id="IPR036412">
    <property type="entry name" value="HAD-like_sf"/>
</dbReference>
<dbReference type="InterPro" id="IPR023298">
    <property type="entry name" value="ATPase_P-typ_TM_dom_sf"/>
</dbReference>
<dbReference type="Proteomes" id="UP000184334">
    <property type="component" value="Unassembled WGS sequence"/>
</dbReference>
<dbReference type="SUPFAM" id="SSF81653">
    <property type="entry name" value="Calcium ATPase, transduction domain A"/>
    <property type="match status" value="1"/>
</dbReference>
<dbReference type="SFLD" id="SFLDG00002">
    <property type="entry name" value="C1.7:_P-type_atpase_like"/>
    <property type="match status" value="1"/>
</dbReference>
<dbReference type="InterPro" id="IPR027256">
    <property type="entry name" value="P-typ_ATPase_IB"/>
</dbReference>
<evidence type="ECO:0000256" key="8">
    <source>
        <dbReference type="ARBA" id="ARBA00022989"/>
    </source>
</evidence>
<reference evidence="13" key="1">
    <citation type="submission" date="2016-11" db="EMBL/GenBank/DDBJ databases">
        <authorList>
            <person name="Varghese N."/>
            <person name="Submissions S."/>
        </authorList>
    </citation>
    <scope>NUCLEOTIDE SEQUENCE [LARGE SCALE GENOMIC DNA]</scope>
    <source>
        <strain evidence="13">DSM 16785</strain>
    </source>
</reference>
<dbReference type="Pfam" id="PF00702">
    <property type="entry name" value="Hydrolase"/>
    <property type="match status" value="1"/>
</dbReference>
<evidence type="ECO:0000256" key="3">
    <source>
        <dbReference type="ARBA" id="ARBA00022692"/>
    </source>
</evidence>
<dbReference type="InterPro" id="IPR023299">
    <property type="entry name" value="ATPase_P-typ_cyto_dom_N"/>
</dbReference>
<evidence type="ECO:0000313" key="13">
    <source>
        <dbReference type="EMBL" id="SHF05523.1"/>
    </source>
</evidence>
<dbReference type="GO" id="GO:0005886">
    <property type="term" value="C:plasma membrane"/>
    <property type="evidence" value="ECO:0007669"/>
    <property type="project" value="UniProtKB-SubCell"/>
</dbReference>
<dbReference type="Gene3D" id="3.40.1110.10">
    <property type="entry name" value="Calcium-transporting ATPase, cytoplasmic domain N"/>
    <property type="match status" value="1"/>
</dbReference>
<feature type="transmembrane region" description="Helical" evidence="10">
    <location>
        <begin position="90"/>
        <end position="109"/>
    </location>
</feature>
<evidence type="ECO:0000256" key="4">
    <source>
        <dbReference type="ARBA" id="ARBA00022723"/>
    </source>
</evidence>
<evidence type="ECO:0000256" key="1">
    <source>
        <dbReference type="ARBA" id="ARBA00004127"/>
    </source>
</evidence>
<feature type="transmembrane region" description="Helical" evidence="10">
    <location>
        <begin position="302"/>
        <end position="324"/>
    </location>
</feature>
<dbReference type="GO" id="GO:0055070">
    <property type="term" value="P:copper ion homeostasis"/>
    <property type="evidence" value="ECO:0007669"/>
    <property type="project" value="TreeGrafter"/>
</dbReference>
<accession>A0A1M4YIS0</accession>
<dbReference type="InterPro" id="IPR059000">
    <property type="entry name" value="ATPase_P-type_domA"/>
</dbReference>
<dbReference type="STRING" id="1122195.SAMN02745164_01686"/>
<dbReference type="PRINTS" id="PR00943">
    <property type="entry name" value="CUATPASE"/>
</dbReference>
<keyword evidence="10" id="KW-1003">Cell membrane</keyword>
<dbReference type="RefSeq" id="WP_234970303.1">
    <property type="nucleotide sequence ID" value="NZ_FQUI01000031.1"/>
</dbReference>
<dbReference type="InterPro" id="IPR023214">
    <property type="entry name" value="HAD_sf"/>
</dbReference>
<proteinExistence type="inferred from homology"/>
<feature type="transmembrane region" description="Helical" evidence="10">
    <location>
        <begin position="336"/>
        <end position="363"/>
    </location>
</feature>
<dbReference type="GO" id="GO:0005507">
    <property type="term" value="F:copper ion binding"/>
    <property type="evidence" value="ECO:0007669"/>
    <property type="project" value="TreeGrafter"/>
</dbReference>
<dbReference type="SUPFAM" id="SSF81665">
    <property type="entry name" value="Calcium ATPase, transmembrane domain M"/>
    <property type="match status" value="1"/>
</dbReference>
<dbReference type="SUPFAM" id="SSF56784">
    <property type="entry name" value="HAD-like"/>
    <property type="match status" value="1"/>
</dbReference>
<dbReference type="NCBIfam" id="TIGR01511">
    <property type="entry name" value="ATPase-IB1_Cu"/>
    <property type="match status" value="1"/>
</dbReference>
<feature type="domain" description="P-type ATPase A" evidence="12">
    <location>
        <begin position="185"/>
        <end position="286"/>
    </location>
</feature>
<evidence type="ECO:0000256" key="5">
    <source>
        <dbReference type="ARBA" id="ARBA00022741"/>
    </source>
</evidence>
<dbReference type="PANTHER" id="PTHR43520:SF8">
    <property type="entry name" value="P-TYPE CU(+) TRANSPORTER"/>
    <property type="match status" value="1"/>
</dbReference>
<dbReference type="Gene3D" id="3.40.50.1000">
    <property type="entry name" value="HAD superfamily/HAD-like"/>
    <property type="match status" value="1"/>
</dbReference>
<keyword evidence="3 10" id="KW-0812">Transmembrane</keyword>
<dbReference type="AlphaFoldDB" id="A0A1M4YIS0"/>
<dbReference type="Pfam" id="PF00122">
    <property type="entry name" value="E1-E2_ATPase"/>
    <property type="match status" value="1"/>
</dbReference>
<feature type="compositionally biased region" description="Basic and acidic residues" evidence="11">
    <location>
        <begin position="1"/>
        <end position="41"/>
    </location>
</feature>
<evidence type="ECO:0000256" key="9">
    <source>
        <dbReference type="ARBA" id="ARBA00023136"/>
    </source>
</evidence>
<dbReference type="GO" id="GO:0005524">
    <property type="term" value="F:ATP binding"/>
    <property type="evidence" value="ECO:0007669"/>
    <property type="project" value="UniProtKB-UniRule"/>
</dbReference>
<keyword evidence="6 10" id="KW-0067">ATP-binding</keyword>
<feature type="region of interest" description="Disordered" evidence="11">
    <location>
        <begin position="1"/>
        <end position="45"/>
    </location>
</feature>
<dbReference type="GO" id="GO:0012505">
    <property type="term" value="C:endomembrane system"/>
    <property type="evidence" value="ECO:0007669"/>
    <property type="project" value="UniProtKB-SubCell"/>
</dbReference>
<keyword evidence="5 10" id="KW-0547">Nucleotide-binding</keyword>
<dbReference type="PROSITE" id="PS00154">
    <property type="entry name" value="ATPASE_E1_E2"/>
    <property type="match status" value="1"/>
</dbReference>
<dbReference type="PRINTS" id="PR00119">
    <property type="entry name" value="CATATPASE"/>
</dbReference>
<gene>
    <name evidence="13" type="ORF">SAMN02745164_01686</name>
</gene>
<dbReference type="InterPro" id="IPR001757">
    <property type="entry name" value="P_typ_ATPase"/>
</dbReference>
<comment type="caution">
    <text evidence="13">The sequence shown here is derived from an EMBL/GenBank/DDBJ whole genome shotgun (WGS) entry which is preliminary data.</text>
</comment>
<sequence length="692" mass="75920">MDERKHEHHEHSGHESMKHEHHEHSGHESMKHEHHEHSGHDHHSHHEHMVADFRKRFWISLILTIPVLALSPLVQKLFGLSDVLRFSGDLYVLFGISTIIYFYGGYPFLKGFYEELKEKRPGMMTLIAVAISTAYIYSSTVVFGLEGEIFFWELATLIDIMLLGHWIEMKSVMGASRALEELAKLMPSDAHKLMPDGSLVDIPLEELKTGDIVVVKPGEKVPADGIIIEGESSLNESMLTGESKPVTKKKNDLIIGGSINGEGSLKVKVKNTGKDSYLSQVIELVKEAQESKSKTQDLANRAAVWLTGIALSAGALTFFVWTWIMEKSFVFALERTVTVMVITCPHALGLAVPLVVAVSTAISAKNGLLIRDRVAFERARNIQAIVFDKTGTLTMGKFGVTDIINLSKDMTEEDILNYAASIELHSEHPIAKAIANAAKNRMKVDNFKAIPGKGAEGNVEGKHVMVVSPGYLRENNIKVENKKIDELHSAGKTVVYVLIDSELKGAIALADIIRPESKEAIAKLKEMGIKCMMLTGDNKQVAKWVADELGLDEYFAEVLPHEKSQKIKEIQSRNLVVAMTGDGVNDAPALVQADVGIAIGAGTDVAVESADIVLVRSDPRDVVAIIGLAKNTYKKMIENLLWATGYNVIAIPLAAGVLYNWGILLSPALGAVFMSLSTVIVAINAKLLKLEK</sequence>
<evidence type="ECO:0000313" key="14">
    <source>
        <dbReference type="Proteomes" id="UP000184334"/>
    </source>
</evidence>
<feature type="transmembrane region" description="Helical" evidence="10">
    <location>
        <begin position="149"/>
        <end position="167"/>
    </location>
</feature>
<dbReference type="Gene3D" id="2.70.150.10">
    <property type="entry name" value="Calcium-transporting ATPase, cytoplasmic transduction domain A"/>
    <property type="match status" value="1"/>
</dbReference>
<feature type="transmembrane region" description="Helical" evidence="10">
    <location>
        <begin position="640"/>
        <end position="662"/>
    </location>
</feature>
<dbReference type="SFLD" id="SFLDS00003">
    <property type="entry name" value="Haloacid_Dehalogenase"/>
    <property type="match status" value="1"/>
</dbReference>
<evidence type="ECO:0000256" key="6">
    <source>
        <dbReference type="ARBA" id="ARBA00022840"/>
    </source>
</evidence>
<dbReference type="NCBIfam" id="TIGR01494">
    <property type="entry name" value="ATPase_P-type"/>
    <property type="match status" value="1"/>
</dbReference>
<dbReference type="FunFam" id="2.70.150.10:FF:000002">
    <property type="entry name" value="Copper-transporting ATPase 1, putative"/>
    <property type="match status" value="1"/>
</dbReference>
<dbReference type="InterPro" id="IPR044492">
    <property type="entry name" value="P_typ_ATPase_HD_dom"/>
</dbReference>
<comment type="similarity">
    <text evidence="2 10">Belongs to the cation transport ATPase (P-type) (TC 3.A.3) family. Type IB subfamily.</text>
</comment>
<keyword evidence="4 10" id="KW-0479">Metal-binding</keyword>
<dbReference type="EMBL" id="FQUI01000031">
    <property type="protein sequence ID" value="SHF05523.1"/>
    <property type="molecule type" value="Genomic_DNA"/>
</dbReference>
<dbReference type="GO" id="GO:0016887">
    <property type="term" value="F:ATP hydrolysis activity"/>
    <property type="evidence" value="ECO:0007669"/>
    <property type="project" value="InterPro"/>
</dbReference>
<feature type="transmembrane region" description="Helical" evidence="10">
    <location>
        <begin position="57"/>
        <end position="78"/>
    </location>
</feature>
<comment type="subcellular location">
    <subcellularLocation>
        <location evidence="10">Cell membrane</location>
    </subcellularLocation>
    <subcellularLocation>
        <location evidence="1">Endomembrane system</location>
        <topology evidence="1">Multi-pass membrane protein</topology>
    </subcellularLocation>
</comment>
<dbReference type="NCBIfam" id="TIGR01525">
    <property type="entry name" value="ATPase-IB_hvy"/>
    <property type="match status" value="1"/>
</dbReference>
<dbReference type="GO" id="GO:0043682">
    <property type="term" value="F:P-type divalent copper transporter activity"/>
    <property type="evidence" value="ECO:0007669"/>
    <property type="project" value="TreeGrafter"/>
</dbReference>
<feature type="transmembrane region" description="Helical" evidence="10">
    <location>
        <begin position="668"/>
        <end position="688"/>
    </location>
</feature>
<keyword evidence="7" id="KW-1278">Translocase</keyword>
<dbReference type="InterPro" id="IPR018303">
    <property type="entry name" value="ATPase_P-typ_P_site"/>
</dbReference>
<name>A0A1M4YIS0_MARH1</name>
<dbReference type="SFLD" id="SFLDF00027">
    <property type="entry name" value="p-type_atpase"/>
    <property type="match status" value="1"/>
</dbReference>
<dbReference type="PANTHER" id="PTHR43520">
    <property type="entry name" value="ATP7, ISOFORM B"/>
    <property type="match status" value="1"/>
</dbReference>
<evidence type="ECO:0000256" key="11">
    <source>
        <dbReference type="SAM" id="MobiDB-lite"/>
    </source>
</evidence>
<evidence type="ECO:0000259" key="12">
    <source>
        <dbReference type="Pfam" id="PF00122"/>
    </source>
</evidence>
<evidence type="ECO:0000256" key="7">
    <source>
        <dbReference type="ARBA" id="ARBA00022967"/>
    </source>
</evidence>
<organism evidence="13 14">
    <name type="scientific">Marinitoga hydrogenitolerans (strain DSM 16785 / JCM 12826 / AT1271)</name>
    <dbReference type="NCBI Taxonomy" id="1122195"/>
    <lineage>
        <taxon>Bacteria</taxon>
        <taxon>Thermotogati</taxon>
        <taxon>Thermotogota</taxon>
        <taxon>Thermotogae</taxon>
        <taxon>Petrotogales</taxon>
        <taxon>Petrotogaceae</taxon>
        <taxon>Marinitoga</taxon>
    </lineage>
</organism>
<evidence type="ECO:0000256" key="10">
    <source>
        <dbReference type="RuleBase" id="RU362081"/>
    </source>
</evidence>
<feature type="transmembrane region" description="Helical" evidence="10">
    <location>
        <begin position="121"/>
        <end position="143"/>
    </location>
</feature>
<dbReference type="InterPro" id="IPR008250">
    <property type="entry name" value="ATPase_P-typ_transduc_dom_A_sf"/>
</dbReference>
<dbReference type="NCBIfam" id="TIGR01512">
    <property type="entry name" value="ATPase-IB2_Cd"/>
    <property type="match status" value="1"/>
</dbReference>